<organism evidence="1 2">
    <name type="scientific">Dibothriocephalus latus</name>
    <name type="common">Fish tapeworm</name>
    <name type="synonym">Diphyllobothrium latum</name>
    <dbReference type="NCBI Taxonomy" id="60516"/>
    <lineage>
        <taxon>Eukaryota</taxon>
        <taxon>Metazoa</taxon>
        <taxon>Spiralia</taxon>
        <taxon>Lophotrochozoa</taxon>
        <taxon>Platyhelminthes</taxon>
        <taxon>Cestoda</taxon>
        <taxon>Eucestoda</taxon>
        <taxon>Diphyllobothriidea</taxon>
        <taxon>Diphyllobothriidae</taxon>
        <taxon>Dibothriocephalus</taxon>
    </lineage>
</organism>
<evidence type="ECO:0000313" key="2">
    <source>
        <dbReference type="Proteomes" id="UP000281553"/>
    </source>
</evidence>
<gene>
    <name evidence="1" type="ORF">DILT_LOCUS17353</name>
</gene>
<sequence length="133" mass="15071">MAILQCLTKGQLDKALDAGLTEETPLGQLCRELGQMLKPRISKGPALDQMYTRCMLPAETPNEYAAELRRLCRAAYPSVSETDCSDAALHFFVKNIKHMELRRSLLLQLPQNLQEAVSRVEHYSEMTVIKTDY</sequence>
<accession>A0A3P7R9H8</accession>
<proteinExistence type="predicted"/>
<dbReference type="AlphaFoldDB" id="A0A3P7R9H8"/>
<dbReference type="Proteomes" id="UP000281553">
    <property type="component" value="Unassembled WGS sequence"/>
</dbReference>
<protein>
    <recommendedName>
        <fullName evidence="3">Retrotransposon gag domain-containing protein</fullName>
    </recommendedName>
</protein>
<dbReference type="OrthoDB" id="6294703at2759"/>
<evidence type="ECO:0000313" key="1">
    <source>
        <dbReference type="EMBL" id="VDN37549.1"/>
    </source>
</evidence>
<keyword evidence="2" id="KW-1185">Reference proteome</keyword>
<evidence type="ECO:0008006" key="3">
    <source>
        <dbReference type="Google" id="ProtNLM"/>
    </source>
</evidence>
<reference evidence="1 2" key="1">
    <citation type="submission" date="2018-11" db="EMBL/GenBank/DDBJ databases">
        <authorList>
            <consortium name="Pathogen Informatics"/>
        </authorList>
    </citation>
    <scope>NUCLEOTIDE SEQUENCE [LARGE SCALE GENOMIC DNA]</scope>
</reference>
<dbReference type="EMBL" id="UYRU01091153">
    <property type="protein sequence ID" value="VDN37549.1"/>
    <property type="molecule type" value="Genomic_DNA"/>
</dbReference>
<name>A0A3P7R9H8_DIBLA</name>